<accession>A0A0G0AXC6</accession>
<evidence type="ECO:0000313" key="1">
    <source>
        <dbReference type="EMBL" id="KKP61704.1"/>
    </source>
</evidence>
<dbReference type="EMBL" id="LBPR01000008">
    <property type="protein sequence ID" value="KKP61704.1"/>
    <property type="molecule type" value="Genomic_DNA"/>
</dbReference>
<comment type="caution">
    <text evidence="1">The sequence shown here is derived from an EMBL/GenBank/DDBJ whole genome shotgun (WGS) entry which is preliminary data.</text>
</comment>
<reference evidence="1 2" key="1">
    <citation type="journal article" date="2015" name="Nature">
        <title>rRNA introns, odd ribosomes, and small enigmatic genomes across a large radiation of phyla.</title>
        <authorList>
            <person name="Brown C.T."/>
            <person name="Hug L.A."/>
            <person name="Thomas B.C."/>
            <person name="Sharon I."/>
            <person name="Castelle C.J."/>
            <person name="Singh A."/>
            <person name="Wilkins M.J."/>
            <person name="Williams K.H."/>
            <person name="Banfield J.F."/>
        </authorList>
    </citation>
    <scope>NUCLEOTIDE SEQUENCE [LARGE SCALE GENOMIC DNA]</scope>
</reference>
<organism evidence="1 2">
    <name type="scientific">Candidatus Roizmanbacteria bacterium GW2011_GWC2_34_23</name>
    <dbReference type="NCBI Taxonomy" id="1618484"/>
    <lineage>
        <taxon>Bacteria</taxon>
        <taxon>Candidatus Roizmaniibacteriota</taxon>
    </lineage>
</organism>
<name>A0A0G0AXC6_9BACT</name>
<gene>
    <name evidence="1" type="ORF">UR56_C0008G0008</name>
</gene>
<dbReference type="AlphaFoldDB" id="A0A0G0AXC6"/>
<dbReference type="Proteomes" id="UP000034004">
    <property type="component" value="Unassembled WGS sequence"/>
</dbReference>
<proteinExistence type="predicted"/>
<protein>
    <submittedName>
        <fullName evidence="1">Uncharacterized protein</fullName>
    </submittedName>
</protein>
<evidence type="ECO:0000313" key="2">
    <source>
        <dbReference type="Proteomes" id="UP000034004"/>
    </source>
</evidence>
<sequence length="125" mass="14287">MVDNKFDLNIKDQDGFRKFIEYEAATLIISLLEKGSVDEDKAGKLSQITLDLIIPGMTVEELYLSGVKLDDHDPELAPVVYKIMKIYEEKFEKKAIDQVSTMVKNKQYGQAQDLVKKVLQFKISN</sequence>
<dbReference type="STRING" id="1618484.UR56_C0008G0008"/>